<evidence type="ECO:0000313" key="2">
    <source>
        <dbReference type="Proteomes" id="UP001172386"/>
    </source>
</evidence>
<dbReference type="EMBL" id="JAPDRQ010000035">
    <property type="protein sequence ID" value="KAJ9659952.1"/>
    <property type="molecule type" value="Genomic_DNA"/>
</dbReference>
<gene>
    <name evidence="1" type="ORF">H2198_002842</name>
</gene>
<organism evidence="1 2">
    <name type="scientific">Neophaeococcomyces mojaviensis</name>
    <dbReference type="NCBI Taxonomy" id="3383035"/>
    <lineage>
        <taxon>Eukaryota</taxon>
        <taxon>Fungi</taxon>
        <taxon>Dikarya</taxon>
        <taxon>Ascomycota</taxon>
        <taxon>Pezizomycotina</taxon>
        <taxon>Eurotiomycetes</taxon>
        <taxon>Chaetothyriomycetidae</taxon>
        <taxon>Chaetothyriales</taxon>
        <taxon>Chaetothyriales incertae sedis</taxon>
        <taxon>Neophaeococcomyces</taxon>
    </lineage>
</organism>
<keyword evidence="2" id="KW-1185">Reference proteome</keyword>
<protein>
    <submittedName>
        <fullName evidence="1">Uncharacterized protein</fullName>
    </submittedName>
</protein>
<sequence>MVLQRRLGGTEWMRADNKGGGNGTTLPIAQQPTDQHHHQYGNITVGDNARAHIGDTIVYYPNETQSQDNYETLLKSLTFDRMDARLRNVGTALPMTCEWLVRHKDFIAWANISENHEHPDFLWIKGKPGSGKSTIMKETLAWAKREWPSQTIVSYFFNARSPHTLEKSSLGLYRSLLHQLLCFHPSSRSLFVESFATKVRDGIVEDWTEMEVQNFLIELIVTLQLPSLIIFIDALDEGDDDDVRSMVRFLKRLIYHVNTTTCSLRICLSSRHYPHITVEKSLSLIMEDQIEHSQDIKVYIRSELAGGNSPQMEDIRRQIQDSSAGIFLWVVLVIPILNKVYDKGKSLTAMLRKLKEIPPDLQDLFAQIFSRDSEDLDTCVRLLKWVFFSMRPLSPLELYHAVQQTTDIDQDVAPSQDTVAKYLLDCSHGLVESTKTEPPIVQFIHETVRDYLVGENPLGRRQTDAYATCTLAPDFGSDSCHMEIAEGCLHYLLDLGKKAPLTEELLKLHPLARYAAEYWWRHIHESKSTCTPRVLDLASKMFFNSTNLLIWIQLYDIRNYYSRIELGLISEGLAPPLYYAASIGISEIVSLILARGADVNAYGGLSGTTLNAASYHGHERVVQMLLEHGAHVDAPAGEYVSALQAASRYGYEKIVQMLLDHGADVNAQGGDYSSALKAAIYNGHDQIVQILLNHGADVNAQGGQYGSALQAASVYGSEKAVQMLLDHGADVNAQGGRYGNALQAASRYDYEEIVRMLLDHGADVNSQGGRYGNALQVALYNGHERVVQVLLDHGADVEAQGGDYGSALQAASCYGHERIVQMLLDHGADVNSQGGRYGNALQAASRNGHKDIVQMLLEWGAKEV</sequence>
<accession>A0ACC3ADX6</accession>
<evidence type="ECO:0000313" key="1">
    <source>
        <dbReference type="EMBL" id="KAJ9659952.1"/>
    </source>
</evidence>
<name>A0ACC3ADX6_9EURO</name>
<reference evidence="1" key="1">
    <citation type="submission" date="2022-10" db="EMBL/GenBank/DDBJ databases">
        <title>Culturing micro-colonial fungi from biological soil crusts in the Mojave desert and describing Neophaeococcomyces mojavensis, and introducing the new genera and species Taxawa tesnikishii.</title>
        <authorList>
            <person name="Kurbessoian T."/>
            <person name="Stajich J.E."/>
        </authorList>
    </citation>
    <scope>NUCLEOTIDE SEQUENCE</scope>
    <source>
        <strain evidence="1">JES_112</strain>
    </source>
</reference>
<proteinExistence type="predicted"/>
<dbReference type="Proteomes" id="UP001172386">
    <property type="component" value="Unassembled WGS sequence"/>
</dbReference>
<comment type="caution">
    <text evidence="1">The sequence shown here is derived from an EMBL/GenBank/DDBJ whole genome shotgun (WGS) entry which is preliminary data.</text>
</comment>